<feature type="transmembrane region" description="Helical" evidence="1">
    <location>
        <begin position="6"/>
        <end position="28"/>
    </location>
</feature>
<dbReference type="EMBL" id="LS483487">
    <property type="protein sequence ID" value="SQI99932.1"/>
    <property type="molecule type" value="Genomic_DNA"/>
</dbReference>
<keyword evidence="1" id="KW-1133">Transmembrane helix</keyword>
<organism evidence="2 3">
    <name type="scientific">Fusobacterium ulcerans</name>
    <dbReference type="NCBI Taxonomy" id="861"/>
    <lineage>
        <taxon>Bacteria</taxon>
        <taxon>Fusobacteriati</taxon>
        <taxon>Fusobacteriota</taxon>
        <taxon>Fusobacteriia</taxon>
        <taxon>Fusobacteriales</taxon>
        <taxon>Fusobacteriaceae</taxon>
        <taxon>Fusobacterium</taxon>
    </lineage>
</organism>
<protein>
    <submittedName>
        <fullName evidence="2">Uncharacterized protein</fullName>
    </submittedName>
</protein>
<proteinExistence type="predicted"/>
<evidence type="ECO:0000313" key="3">
    <source>
        <dbReference type="Proteomes" id="UP000249008"/>
    </source>
</evidence>
<keyword evidence="1" id="KW-0812">Transmembrane</keyword>
<dbReference type="AlphaFoldDB" id="A0AAX2J7F0"/>
<keyword evidence="1" id="KW-0472">Membrane</keyword>
<evidence type="ECO:0000313" key="2">
    <source>
        <dbReference type="EMBL" id="SQI99932.1"/>
    </source>
</evidence>
<accession>A0AAX2J7F0</accession>
<evidence type="ECO:0000256" key="1">
    <source>
        <dbReference type="SAM" id="Phobius"/>
    </source>
</evidence>
<dbReference type="Proteomes" id="UP000249008">
    <property type="component" value="Chromosome 1"/>
</dbReference>
<name>A0AAX2J7F0_9FUSO</name>
<gene>
    <name evidence="2" type="ORF">NCTC12112_00308</name>
</gene>
<sequence>MYSSANVIIISICIILVIIVIISNKFLYAKDYVRKNGLNLRYLG</sequence>
<reference evidence="2 3" key="1">
    <citation type="submission" date="2018-06" db="EMBL/GenBank/DDBJ databases">
        <authorList>
            <consortium name="Pathogen Informatics"/>
            <person name="Doyle S."/>
        </authorList>
    </citation>
    <scope>NUCLEOTIDE SEQUENCE [LARGE SCALE GENOMIC DNA]</scope>
    <source>
        <strain evidence="2 3">NCTC12112</strain>
    </source>
</reference>